<dbReference type="Proteomes" id="UP000276133">
    <property type="component" value="Unassembled WGS sequence"/>
</dbReference>
<proteinExistence type="predicted"/>
<comment type="caution">
    <text evidence="1">The sequence shown here is derived from an EMBL/GenBank/DDBJ whole genome shotgun (WGS) entry which is preliminary data.</text>
</comment>
<evidence type="ECO:0000313" key="2">
    <source>
        <dbReference type="Proteomes" id="UP000276133"/>
    </source>
</evidence>
<reference evidence="1 2" key="1">
    <citation type="journal article" date="2018" name="Sci. Rep.">
        <title>Genomic signatures of local adaptation to the degree of environmental predictability in rotifers.</title>
        <authorList>
            <person name="Franch-Gras L."/>
            <person name="Hahn C."/>
            <person name="Garcia-Roger E.M."/>
            <person name="Carmona M.J."/>
            <person name="Serra M."/>
            <person name="Gomez A."/>
        </authorList>
    </citation>
    <scope>NUCLEOTIDE SEQUENCE [LARGE SCALE GENOMIC DNA]</scope>
    <source>
        <strain evidence="1">HYR1</strain>
    </source>
</reference>
<organism evidence="1 2">
    <name type="scientific">Brachionus plicatilis</name>
    <name type="common">Marine rotifer</name>
    <name type="synonym">Brachionus muelleri</name>
    <dbReference type="NCBI Taxonomy" id="10195"/>
    <lineage>
        <taxon>Eukaryota</taxon>
        <taxon>Metazoa</taxon>
        <taxon>Spiralia</taxon>
        <taxon>Gnathifera</taxon>
        <taxon>Rotifera</taxon>
        <taxon>Eurotatoria</taxon>
        <taxon>Monogononta</taxon>
        <taxon>Pseudotrocha</taxon>
        <taxon>Ploima</taxon>
        <taxon>Brachionidae</taxon>
        <taxon>Brachionus</taxon>
    </lineage>
</organism>
<gene>
    <name evidence="1" type="ORF">BpHYR1_002406</name>
</gene>
<keyword evidence="2" id="KW-1185">Reference proteome</keyword>
<accession>A0A3M7PLL6</accession>
<evidence type="ECO:0000313" key="1">
    <source>
        <dbReference type="EMBL" id="RMZ99959.1"/>
    </source>
</evidence>
<protein>
    <submittedName>
        <fullName evidence="1">Uncharacterized protein</fullName>
    </submittedName>
</protein>
<dbReference type="AlphaFoldDB" id="A0A3M7PLL6"/>
<dbReference type="EMBL" id="REGN01009982">
    <property type="protein sequence ID" value="RMZ99959.1"/>
    <property type="molecule type" value="Genomic_DNA"/>
</dbReference>
<name>A0A3M7PLL6_BRAPC</name>
<sequence>MFCLFKIVKSISIIKEFIDKVNFIKPIAAHPFNQSFYMDFHCKNEENKELQTLLAERYEAEISNTSGKAMYFDSKIYSSYLLVSSLIRIAAFEKFLSDLNNLTEYDQLVFLNLN</sequence>